<comment type="cofactor">
    <cofactor evidence="1 6 7">
        <name>pyridoxal 5'-phosphate</name>
        <dbReference type="ChEBI" id="CHEBI:597326"/>
    </cofactor>
</comment>
<feature type="modified residue" description="N6-(pyridoxal phosphate)lysine" evidence="6">
    <location>
        <position position="304"/>
    </location>
</feature>
<proteinExistence type="inferred from homology"/>
<dbReference type="InterPro" id="IPR015421">
    <property type="entry name" value="PyrdxlP-dep_Trfase_major"/>
</dbReference>
<evidence type="ECO:0000256" key="3">
    <source>
        <dbReference type="ARBA" id="ARBA00022793"/>
    </source>
</evidence>
<dbReference type="GO" id="GO:0016831">
    <property type="term" value="F:carboxy-lyase activity"/>
    <property type="evidence" value="ECO:0007669"/>
    <property type="project" value="UniProtKB-KW"/>
</dbReference>
<dbReference type="SUPFAM" id="SSF53383">
    <property type="entry name" value="PLP-dependent transferases"/>
    <property type="match status" value="1"/>
</dbReference>
<dbReference type="GeneID" id="30989741"/>
<reference evidence="9 11" key="3">
    <citation type="journal article" date="2016" name="Proc. Natl. Acad. Sci. U.S.A.">
        <title>Comparative genomics of biotechnologically important yeasts.</title>
        <authorList>
            <person name="Riley R."/>
            <person name="Haridas S."/>
            <person name="Wolfe K.H."/>
            <person name="Lopes M.R."/>
            <person name="Hittinger C.T."/>
            <person name="Goeker M."/>
            <person name="Salamov A.A."/>
            <person name="Wisecaver J.H."/>
            <person name="Long T.M."/>
            <person name="Calvey C.H."/>
            <person name="Aerts A.L."/>
            <person name="Barry K.W."/>
            <person name="Choi C."/>
            <person name="Clum A."/>
            <person name="Coughlan A.Y."/>
            <person name="Deshpande S."/>
            <person name="Douglass A.P."/>
            <person name="Hanson S.J."/>
            <person name="Klenk H.-P."/>
            <person name="LaButti K.M."/>
            <person name="Lapidus A."/>
            <person name="Lindquist E.A."/>
            <person name="Lipzen A.M."/>
            <person name="Meier-Kolthoff J.P."/>
            <person name="Ohm R.A."/>
            <person name="Otillar R.P."/>
            <person name="Pangilinan J.L."/>
            <person name="Peng Y."/>
            <person name="Rokas A."/>
            <person name="Rosa C.A."/>
            <person name="Scheuner C."/>
            <person name="Sibirny A.A."/>
            <person name="Slot J.C."/>
            <person name="Stielow J.B."/>
            <person name="Sun H."/>
            <person name="Kurtzman C.P."/>
            <person name="Blackwell M."/>
            <person name="Grigoriev I.V."/>
            <person name="Jeffries T.W."/>
        </authorList>
    </citation>
    <scope>NUCLEOTIDE SEQUENCE [LARGE SCALE GENOMIC DNA]</scope>
    <source>
        <strain evidence="11">ATCC 18201 / CBS 1600 / BCRC 20928 / JCM 3617 / NBRC 0987 / NRRL Y-1542</strain>
        <strain evidence="9">NRRL Y-1542</strain>
    </source>
</reference>
<evidence type="ECO:0000256" key="4">
    <source>
        <dbReference type="ARBA" id="ARBA00022898"/>
    </source>
</evidence>
<evidence type="ECO:0000313" key="11">
    <source>
        <dbReference type="Proteomes" id="UP000094389"/>
    </source>
</evidence>
<dbReference type="EMBL" id="KV453933">
    <property type="protein sequence ID" value="ODV72877.1"/>
    <property type="molecule type" value="Genomic_DNA"/>
</dbReference>
<dbReference type="AlphaFoldDB" id="A0A0H5C2M8"/>
<dbReference type="GO" id="GO:0019752">
    <property type="term" value="P:carboxylic acid metabolic process"/>
    <property type="evidence" value="ECO:0007669"/>
    <property type="project" value="InterPro"/>
</dbReference>
<accession>A0A0H5C2M8</accession>
<evidence type="ECO:0000256" key="7">
    <source>
        <dbReference type="RuleBase" id="RU000382"/>
    </source>
</evidence>
<evidence type="ECO:0000256" key="6">
    <source>
        <dbReference type="PIRSR" id="PIRSR602129-50"/>
    </source>
</evidence>
<dbReference type="Gene3D" id="3.90.1150.170">
    <property type="match status" value="1"/>
</dbReference>
<dbReference type="PANTHER" id="PTHR45677:SF8">
    <property type="entry name" value="CYSTEINE SULFINIC ACID DECARBOXYLASE"/>
    <property type="match status" value="1"/>
</dbReference>
<protein>
    <submittedName>
        <fullName evidence="8">GAD2 protein</fullName>
    </submittedName>
    <submittedName>
        <fullName evidence="9">PLP-dependent transferase</fullName>
    </submittedName>
</protein>
<dbReference type="InterPro" id="IPR002129">
    <property type="entry name" value="PyrdxlP-dep_de-COase"/>
</dbReference>
<keyword evidence="9" id="KW-0808">Transferase</keyword>
<keyword evidence="4 6" id="KW-0663">Pyridoxal phosphate</keyword>
<accession>A0A1E4S063</accession>
<evidence type="ECO:0000313" key="10">
    <source>
        <dbReference type="Proteomes" id="UP000038830"/>
    </source>
</evidence>
<name>A0A0H5C2M8_CYBJN</name>
<gene>
    <name evidence="8" type="primary">GAD2</name>
    <name evidence="8" type="ORF">BN1211_2378</name>
    <name evidence="9" type="ORF">CYBJADRAFT_168385</name>
</gene>
<dbReference type="STRING" id="983966.A0A0H5C2M8"/>
<dbReference type="GO" id="GO:0030170">
    <property type="term" value="F:pyridoxal phosphate binding"/>
    <property type="evidence" value="ECO:0007669"/>
    <property type="project" value="InterPro"/>
</dbReference>
<evidence type="ECO:0000313" key="8">
    <source>
        <dbReference type="EMBL" id="CEP22108.1"/>
    </source>
</evidence>
<dbReference type="OrthoDB" id="2161780at2759"/>
<dbReference type="Pfam" id="PF00282">
    <property type="entry name" value="Pyridoxal_deC"/>
    <property type="match status" value="1"/>
</dbReference>
<dbReference type="Proteomes" id="UP000038830">
    <property type="component" value="Unassembled WGS sequence"/>
</dbReference>
<evidence type="ECO:0000256" key="5">
    <source>
        <dbReference type="ARBA" id="ARBA00023239"/>
    </source>
</evidence>
<dbReference type="Proteomes" id="UP000094389">
    <property type="component" value="Unassembled WGS sequence"/>
</dbReference>
<dbReference type="PANTHER" id="PTHR45677">
    <property type="entry name" value="GLUTAMATE DECARBOXYLASE-RELATED"/>
    <property type="match status" value="1"/>
</dbReference>
<keyword evidence="3" id="KW-0210">Decarboxylase</keyword>
<sequence length="488" mass="53885">MTKISCTLESNRVEELDQLLTELKPLILSHISKSSEPGASLGKNVSPQELLKCVPLETPRTGYGTKRVYEVFEQVLENSVVTWHPGFLDKLYASTNPIGVVADILLSLLNTNSHVYTVSPILTLIEKKVSHSYAELFGFNGKFAGGLTFPGGSWSNITSLHMARSILYPQTKTHGNADHRFVIFTSEHSHYSLEKAAILAGMGSGSVIKVQVDANGCMDVEDLNNQVQLAKSKGFTPLYVNATAGTTVLGSFDPLEEISAIAKANNMWFHVDGSWGGNVIFSETYRHKLKGSHLADSLTVNPHKLLGVPTTCSFLLVPDDRTFQTANSLSAPYLFHNTHADDSFYDLADGTMGCGRRPDALKLYMSWMYYGSRGYEERINHAYELASYFANKVAQDKRRFKLISSNPPPALQVCFFFNKNGDFDDDEVNTQTTRKIANQLYNSGRFLVDYTPASGVDGGEFLRVVFNSPIVTSDHVDELYEAIVASAI</sequence>
<organism evidence="8 10">
    <name type="scientific">Cyberlindnera jadinii (strain ATCC 18201 / CBS 1600 / BCRC 20928 / JCM 3617 / NBRC 0987 / NRRL Y-1542)</name>
    <name type="common">Torula yeast</name>
    <name type="synonym">Candida utilis</name>
    <dbReference type="NCBI Taxonomy" id="983966"/>
    <lineage>
        <taxon>Eukaryota</taxon>
        <taxon>Fungi</taxon>
        <taxon>Dikarya</taxon>
        <taxon>Ascomycota</taxon>
        <taxon>Saccharomycotina</taxon>
        <taxon>Saccharomycetes</taxon>
        <taxon>Phaffomycetales</taxon>
        <taxon>Phaffomycetaceae</taxon>
        <taxon>Cyberlindnera</taxon>
    </lineage>
</organism>
<reference evidence="10" key="2">
    <citation type="journal article" date="2015" name="J. Biotechnol.">
        <title>The structure of the Cyberlindnera jadinii genome and its relation to Candida utilis analyzed by the occurrence of single nucleotide polymorphisms.</title>
        <authorList>
            <person name="Rupp O."/>
            <person name="Brinkrolf K."/>
            <person name="Buerth C."/>
            <person name="Kunigo M."/>
            <person name="Schneider J."/>
            <person name="Jaenicke S."/>
            <person name="Goesmann A."/>
            <person name="Puehler A."/>
            <person name="Jaeger K.-E."/>
            <person name="Ernst J.F."/>
        </authorList>
    </citation>
    <scope>NUCLEOTIDE SEQUENCE [LARGE SCALE GENOMIC DNA]</scope>
    <source>
        <strain evidence="10">ATCC 18201 / CBS 1600 / BCRC 20928 / JCM 3617 / NBRC 0987 / NRRL Y-1542</strain>
    </source>
</reference>
<dbReference type="OMA" id="RHATYHA"/>
<comment type="similarity">
    <text evidence="2 7">Belongs to the group II decarboxylase family.</text>
</comment>
<keyword evidence="5 7" id="KW-0456">Lyase</keyword>
<dbReference type="EMBL" id="CDQK01000003">
    <property type="protein sequence ID" value="CEP22108.1"/>
    <property type="molecule type" value="Genomic_DNA"/>
</dbReference>
<dbReference type="GO" id="GO:0005737">
    <property type="term" value="C:cytoplasm"/>
    <property type="evidence" value="ECO:0007669"/>
    <property type="project" value="TreeGrafter"/>
</dbReference>
<evidence type="ECO:0000313" key="9">
    <source>
        <dbReference type="EMBL" id="ODV72877.1"/>
    </source>
</evidence>
<reference evidence="8" key="1">
    <citation type="submission" date="2014-12" db="EMBL/GenBank/DDBJ databases">
        <authorList>
            <person name="Jaenicke S."/>
        </authorList>
    </citation>
    <scope>NUCLEOTIDE SEQUENCE [LARGE SCALE GENOMIC DNA]</scope>
    <source>
        <strain evidence="8">CBS1600</strain>
    </source>
</reference>
<evidence type="ECO:0000256" key="1">
    <source>
        <dbReference type="ARBA" id="ARBA00001933"/>
    </source>
</evidence>
<dbReference type="InterPro" id="IPR015424">
    <property type="entry name" value="PyrdxlP-dep_Trfase"/>
</dbReference>
<dbReference type="Gene3D" id="3.40.640.10">
    <property type="entry name" value="Type I PLP-dependent aspartate aminotransferase-like (Major domain)"/>
    <property type="match status" value="1"/>
</dbReference>
<keyword evidence="11" id="KW-1185">Reference proteome</keyword>
<dbReference type="RefSeq" id="XP_020069916.1">
    <property type="nucleotide sequence ID" value="XM_020215345.1"/>
</dbReference>
<evidence type="ECO:0000256" key="2">
    <source>
        <dbReference type="ARBA" id="ARBA00009533"/>
    </source>
</evidence>
<dbReference type="GO" id="GO:0016740">
    <property type="term" value="F:transferase activity"/>
    <property type="evidence" value="ECO:0007669"/>
    <property type="project" value="UniProtKB-KW"/>
</dbReference>